<organism evidence="3 6">
    <name type="scientific">Pseudoduganella albidiflava</name>
    <dbReference type="NCBI Taxonomy" id="321983"/>
    <lineage>
        <taxon>Bacteria</taxon>
        <taxon>Pseudomonadati</taxon>
        <taxon>Pseudomonadota</taxon>
        <taxon>Betaproteobacteria</taxon>
        <taxon>Burkholderiales</taxon>
        <taxon>Oxalobacteraceae</taxon>
        <taxon>Telluria group</taxon>
        <taxon>Pseudoduganella</taxon>
    </lineage>
</organism>
<dbReference type="InterPro" id="IPR025295">
    <property type="entry name" value="eCIS_core_dom"/>
</dbReference>
<dbReference type="RefSeq" id="WP_131144597.1">
    <property type="nucleotide sequence ID" value="NZ_BMWV01000002.1"/>
</dbReference>
<gene>
    <name evidence="4" type="ORF">EYF70_06020</name>
    <name evidence="3" type="ORF">GCM10007387_14290</name>
</gene>
<feature type="domain" description="eCIS core" evidence="2">
    <location>
        <begin position="117"/>
        <end position="191"/>
    </location>
</feature>
<name>A0A411WV03_9BURK</name>
<dbReference type="Pfam" id="PF13699">
    <property type="entry name" value="eCIS_core"/>
    <property type="match status" value="1"/>
</dbReference>
<evidence type="ECO:0000313" key="6">
    <source>
        <dbReference type="Proteomes" id="UP000628442"/>
    </source>
</evidence>
<sequence length="333" mass="35623">MFLRTAESTRRHAPAGMHAMPAAASHGTHAPSRSADACACGGSCPRCAGIPLQRKASVSSAGDASEHEADRMADHVMRSPGGASPGAIGATGTAGSAGIEREAATVAEAEASSGGAPLPRELRAFYEPRFGQDFSGVRLHTGSVAAHAVQARAYTFGSHIVFAPGEYGPASSRGAHLLAHELAHVVQQGHGHAGAASTQARRIDRQEMSPAEVCRMREPLYGWDNIRNRSREQLRAAGFVFCGPDHFMGARHWERWVHPTRGVLHFQVSWPDSPEPEPRPPEPAPDDRQRRCADPCMAESDDEESCHECCDDTIDEADGPCRRTCHVACGLML</sequence>
<feature type="compositionally biased region" description="Basic and acidic residues" evidence="1">
    <location>
        <begin position="276"/>
        <end position="293"/>
    </location>
</feature>
<dbReference type="Proteomes" id="UP000292307">
    <property type="component" value="Chromosome"/>
</dbReference>
<accession>A0A411WV03</accession>
<dbReference type="OrthoDB" id="7387101at2"/>
<proteinExistence type="predicted"/>
<feature type="region of interest" description="Disordered" evidence="1">
    <location>
        <begin position="268"/>
        <end position="303"/>
    </location>
</feature>
<evidence type="ECO:0000313" key="5">
    <source>
        <dbReference type="Proteomes" id="UP000292307"/>
    </source>
</evidence>
<dbReference type="AlphaFoldDB" id="A0A411WV03"/>
<dbReference type="Proteomes" id="UP000628442">
    <property type="component" value="Unassembled WGS sequence"/>
</dbReference>
<dbReference type="EMBL" id="CP036401">
    <property type="protein sequence ID" value="QBI00459.1"/>
    <property type="molecule type" value="Genomic_DNA"/>
</dbReference>
<feature type="compositionally biased region" description="Low complexity" evidence="1">
    <location>
        <begin position="14"/>
        <end position="27"/>
    </location>
</feature>
<feature type="region of interest" description="Disordered" evidence="1">
    <location>
        <begin position="76"/>
        <end position="96"/>
    </location>
</feature>
<dbReference type="EMBL" id="BMWV01000002">
    <property type="protein sequence ID" value="GGY33149.1"/>
    <property type="molecule type" value="Genomic_DNA"/>
</dbReference>
<reference evidence="3" key="3">
    <citation type="submission" date="2022-12" db="EMBL/GenBank/DDBJ databases">
        <authorList>
            <person name="Sun Q."/>
            <person name="Kim S."/>
        </authorList>
    </citation>
    <scope>NUCLEOTIDE SEQUENCE</scope>
    <source>
        <strain evidence="3">KCTC 12343</strain>
    </source>
</reference>
<keyword evidence="5" id="KW-1185">Reference proteome</keyword>
<reference evidence="3" key="1">
    <citation type="journal article" date="2014" name="Int. J. Syst. Evol. Microbiol.">
        <title>Complete genome sequence of Corynebacterium casei LMG S-19264T (=DSM 44701T), isolated from a smear-ripened cheese.</title>
        <authorList>
            <consortium name="US DOE Joint Genome Institute (JGI-PGF)"/>
            <person name="Walter F."/>
            <person name="Albersmeier A."/>
            <person name="Kalinowski J."/>
            <person name="Ruckert C."/>
        </authorList>
    </citation>
    <scope>NUCLEOTIDE SEQUENCE</scope>
    <source>
        <strain evidence="3">KCTC 12343</strain>
    </source>
</reference>
<reference evidence="4 5" key="2">
    <citation type="submission" date="2019-02" db="EMBL/GenBank/DDBJ databases">
        <title>Draft Genome Sequences of Six Type Strains of the Genus Massilia.</title>
        <authorList>
            <person name="Miess H."/>
            <person name="Frediansyhah A."/>
            <person name="Gross H."/>
        </authorList>
    </citation>
    <scope>NUCLEOTIDE SEQUENCE [LARGE SCALE GENOMIC DNA]</scope>
    <source>
        <strain evidence="4 5">DSM 17472</strain>
    </source>
</reference>
<protein>
    <submittedName>
        <fullName evidence="4">DUF4157 domain-containing protein</fullName>
    </submittedName>
</protein>
<evidence type="ECO:0000259" key="2">
    <source>
        <dbReference type="Pfam" id="PF13699"/>
    </source>
</evidence>
<feature type="region of interest" description="Disordered" evidence="1">
    <location>
        <begin position="1"/>
        <end position="35"/>
    </location>
</feature>
<evidence type="ECO:0000256" key="1">
    <source>
        <dbReference type="SAM" id="MobiDB-lite"/>
    </source>
</evidence>
<feature type="compositionally biased region" description="Low complexity" evidence="1">
    <location>
        <begin position="80"/>
        <end position="96"/>
    </location>
</feature>
<evidence type="ECO:0000313" key="4">
    <source>
        <dbReference type="EMBL" id="QBI00459.1"/>
    </source>
</evidence>
<evidence type="ECO:0000313" key="3">
    <source>
        <dbReference type="EMBL" id="GGY33149.1"/>
    </source>
</evidence>